<keyword evidence="3 7" id="KW-0808">Transferase</keyword>
<feature type="transmembrane region" description="Helical" evidence="7">
    <location>
        <begin position="215"/>
        <end position="234"/>
    </location>
</feature>
<comment type="caution">
    <text evidence="9">The sequence shown here is derived from an EMBL/GenBank/DDBJ whole genome shotgun (WGS) entry which is preliminary data.</text>
</comment>
<feature type="transmembrane region" description="Helical" evidence="7">
    <location>
        <begin position="254"/>
        <end position="273"/>
    </location>
</feature>
<accession>A0ABT9NST4</accession>
<feature type="transmembrane region" description="Helical" evidence="7">
    <location>
        <begin position="100"/>
        <end position="124"/>
    </location>
</feature>
<comment type="similarity">
    <text evidence="1 7">Belongs to the Lgt family.</text>
</comment>
<feature type="transmembrane region" description="Helical" evidence="7">
    <location>
        <begin position="191"/>
        <end position="208"/>
    </location>
</feature>
<gene>
    <name evidence="7" type="primary">lgt</name>
    <name evidence="9" type="ORF">J2S59_003283</name>
</gene>
<keyword evidence="6 7" id="KW-0472">Membrane</keyword>
<feature type="binding site" evidence="7">
    <location>
        <position position="150"/>
    </location>
    <ligand>
        <name>a 1,2-diacyl-sn-glycero-3-phospho-(1'-sn-glycerol)</name>
        <dbReference type="ChEBI" id="CHEBI:64716"/>
    </ligand>
</feature>
<sequence length="318" mass="34881">MRVAELLTGAVATSIPSPSTGVWEIGPFPLRGYAVCIILGVFVAIWVGDRRWVARGGQKGFVGDLAIWAVPFGLVGGRLYHVITDYERYFGEGKNPITALYLWNGGLGIWGAIALGAVGAWIAARRHGVRFLPVADALAPGIVLAQALGRWGNWFNQELFGKPTDLPWGLEIDPDHRPLGFAEYSTFHPTFLYESLWCVAVAVLVVWADRRFRLGHGRAFALYVAAYTVGRGWTETLRIDAVQLDDVGGFRVNFWVSLVLFLAAAAYVVVMGIRRPGREESVWLPGREPRPDANADSDVAQTTEPGDHRVGREGPDVL</sequence>
<evidence type="ECO:0000313" key="10">
    <source>
        <dbReference type="Proteomes" id="UP001240447"/>
    </source>
</evidence>
<proteinExistence type="inferred from homology"/>
<name>A0ABT9NST4_9ACTN</name>
<evidence type="ECO:0000256" key="6">
    <source>
        <dbReference type="ARBA" id="ARBA00023136"/>
    </source>
</evidence>
<dbReference type="HAMAP" id="MF_01147">
    <property type="entry name" value="Lgt"/>
    <property type="match status" value="1"/>
</dbReference>
<dbReference type="EC" id="2.5.1.145" evidence="7"/>
<feature type="transmembrane region" description="Helical" evidence="7">
    <location>
        <begin position="131"/>
        <end position="149"/>
    </location>
</feature>
<dbReference type="EMBL" id="JAUSQM010000001">
    <property type="protein sequence ID" value="MDP9823474.1"/>
    <property type="molecule type" value="Genomic_DNA"/>
</dbReference>
<comment type="pathway">
    <text evidence="7">Protein modification; lipoprotein biosynthesis (diacylglyceryl transfer).</text>
</comment>
<evidence type="ECO:0000256" key="8">
    <source>
        <dbReference type="SAM" id="MobiDB-lite"/>
    </source>
</evidence>
<evidence type="ECO:0000256" key="1">
    <source>
        <dbReference type="ARBA" id="ARBA00007150"/>
    </source>
</evidence>
<evidence type="ECO:0000313" key="9">
    <source>
        <dbReference type="EMBL" id="MDP9823474.1"/>
    </source>
</evidence>
<dbReference type="PROSITE" id="PS01311">
    <property type="entry name" value="LGT"/>
    <property type="match status" value="1"/>
</dbReference>
<dbReference type="Proteomes" id="UP001240447">
    <property type="component" value="Unassembled WGS sequence"/>
</dbReference>
<dbReference type="PANTHER" id="PTHR30589">
    <property type="entry name" value="PROLIPOPROTEIN DIACYLGLYCERYL TRANSFERASE"/>
    <property type="match status" value="1"/>
</dbReference>
<dbReference type="Pfam" id="PF01790">
    <property type="entry name" value="LGT"/>
    <property type="match status" value="1"/>
</dbReference>
<feature type="region of interest" description="Disordered" evidence="8">
    <location>
        <begin position="283"/>
        <end position="318"/>
    </location>
</feature>
<reference evidence="9 10" key="1">
    <citation type="submission" date="2023-07" db="EMBL/GenBank/DDBJ databases">
        <title>Sequencing the genomes of 1000 actinobacteria strains.</title>
        <authorList>
            <person name="Klenk H.-P."/>
        </authorList>
    </citation>
    <scope>NUCLEOTIDE SEQUENCE [LARGE SCALE GENOMIC DNA]</scope>
    <source>
        <strain evidence="9 10">GD13</strain>
    </source>
</reference>
<dbReference type="PANTHER" id="PTHR30589:SF0">
    <property type="entry name" value="PHOSPHATIDYLGLYCEROL--PROLIPOPROTEIN DIACYLGLYCERYL TRANSFERASE"/>
    <property type="match status" value="1"/>
</dbReference>
<feature type="compositionally biased region" description="Basic and acidic residues" evidence="8">
    <location>
        <begin position="305"/>
        <end position="318"/>
    </location>
</feature>
<organism evidence="9 10">
    <name type="scientific">Nocardioides massiliensis</name>
    <dbReference type="NCBI Taxonomy" id="1325935"/>
    <lineage>
        <taxon>Bacteria</taxon>
        <taxon>Bacillati</taxon>
        <taxon>Actinomycetota</taxon>
        <taxon>Actinomycetes</taxon>
        <taxon>Propionibacteriales</taxon>
        <taxon>Nocardioidaceae</taxon>
        <taxon>Nocardioides</taxon>
    </lineage>
</organism>
<evidence type="ECO:0000256" key="3">
    <source>
        <dbReference type="ARBA" id="ARBA00022679"/>
    </source>
</evidence>
<comment type="subcellular location">
    <subcellularLocation>
        <location evidence="7">Cell membrane</location>
        <topology evidence="7">Multi-pass membrane protein</topology>
    </subcellularLocation>
</comment>
<comment type="catalytic activity">
    <reaction evidence="7">
        <text>L-cysteinyl-[prolipoprotein] + a 1,2-diacyl-sn-glycero-3-phospho-(1'-sn-glycerol) = an S-1,2-diacyl-sn-glyceryl-L-cysteinyl-[prolipoprotein] + sn-glycerol 1-phosphate + H(+)</text>
        <dbReference type="Rhea" id="RHEA:56712"/>
        <dbReference type="Rhea" id="RHEA-COMP:14679"/>
        <dbReference type="Rhea" id="RHEA-COMP:14680"/>
        <dbReference type="ChEBI" id="CHEBI:15378"/>
        <dbReference type="ChEBI" id="CHEBI:29950"/>
        <dbReference type="ChEBI" id="CHEBI:57685"/>
        <dbReference type="ChEBI" id="CHEBI:64716"/>
        <dbReference type="ChEBI" id="CHEBI:140658"/>
        <dbReference type="EC" id="2.5.1.145"/>
    </reaction>
</comment>
<keyword evidence="2 7" id="KW-1003">Cell membrane</keyword>
<evidence type="ECO:0000256" key="2">
    <source>
        <dbReference type="ARBA" id="ARBA00022475"/>
    </source>
</evidence>
<comment type="function">
    <text evidence="7">Catalyzes the transfer of the diacylglyceryl group from phosphatidylglycerol to the sulfhydryl group of the N-terminal cysteine of a prolipoprotein, the first step in the formation of mature lipoproteins.</text>
</comment>
<feature type="transmembrane region" description="Helical" evidence="7">
    <location>
        <begin position="31"/>
        <end position="48"/>
    </location>
</feature>
<dbReference type="InterPro" id="IPR001640">
    <property type="entry name" value="Lgt"/>
</dbReference>
<keyword evidence="10" id="KW-1185">Reference proteome</keyword>
<keyword evidence="4 7" id="KW-0812">Transmembrane</keyword>
<protein>
    <recommendedName>
        <fullName evidence="7">Phosphatidylglycerol--prolipoprotein diacylglyceryl transferase</fullName>
        <ecNumber evidence="7">2.5.1.145</ecNumber>
    </recommendedName>
</protein>
<keyword evidence="5 7" id="KW-1133">Transmembrane helix</keyword>
<dbReference type="NCBIfam" id="TIGR00544">
    <property type="entry name" value="lgt"/>
    <property type="match status" value="1"/>
</dbReference>
<dbReference type="GO" id="GO:0016740">
    <property type="term" value="F:transferase activity"/>
    <property type="evidence" value="ECO:0007669"/>
    <property type="project" value="UniProtKB-KW"/>
</dbReference>
<evidence type="ECO:0000256" key="4">
    <source>
        <dbReference type="ARBA" id="ARBA00022692"/>
    </source>
</evidence>
<feature type="compositionally biased region" description="Basic and acidic residues" evidence="8">
    <location>
        <begin position="283"/>
        <end position="293"/>
    </location>
</feature>
<feature type="transmembrane region" description="Helical" evidence="7">
    <location>
        <begin position="60"/>
        <end position="80"/>
    </location>
</feature>
<evidence type="ECO:0000256" key="5">
    <source>
        <dbReference type="ARBA" id="ARBA00022989"/>
    </source>
</evidence>
<evidence type="ECO:0000256" key="7">
    <source>
        <dbReference type="HAMAP-Rule" id="MF_01147"/>
    </source>
</evidence>
<dbReference type="RefSeq" id="WP_246360201.1">
    <property type="nucleotide sequence ID" value="NZ_CCXJ01000180.1"/>
</dbReference>